<evidence type="ECO:0000256" key="7">
    <source>
        <dbReference type="PROSITE-ProRule" id="PRU10015"/>
    </source>
</evidence>
<accession>A0AA42CK28</accession>
<dbReference type="GO" id="GO:0051539">
    <property type="term" value="F:4 iron, 4 sulfur cluster binding"/>
    <property type="evidence" value="ECO:0007669"/>
    <property type="project" value="UniProtKB-KW"/>
</dbReference>
<name>A0AA42CK28_9HYPH</name>
<reference evidence="8" key="1">
    <citation type="submission" date="2022-05" db="EMBL/GenBank/DDBJ databases">
        <authorList>
            <person name="Pankratov T."/>
        </authorList>
    </citation>
    <scope>NUCLEOTIDE SEQUENCE</scope>
    <source>
        <strain evidence="8">BP6-180914</strain>
    </source>
</reference>
<dbReference type="CDD" id="cd02440">
    <property type="entry name" value="AdoMet_MTases"/>
    <property type="match status" value="1"/>
</dbReference>
<keyword evidence="3 6" id="KW-0808">Transferase</keyword>
<evidence type="ECO:0000256" key="4">
    <source>
        <dbReference type="ARBA" id="ARBA00022691"/>
    </source>
</evidence>
<protein>
    <submittedName>
        <fullName evidence="8">RNA methyltransferase</fullName>
    </submittedName>
</protein>
<feature type="binding site" evidence="6">
    <location>
        <position position="349"/>
    </location>
    <ligand>
        <name>S-adenosyl-L-methionine</name>
        <dbReference type="ChEBI" id="CHEBI:59789"/>
    </ligand>
</feature>
<gene>
    <name evidence="8" type="ORF">M8523_19240</name>
</gene>
<feature type="binding site" evidence="6">
    <location>
        <position position="301"/>
    </location>
    <ligand>
        <name>S-adenosyl-L-methionine</name>
        <dbReference type="ChEBI" id="CHEBI:59789"/>
    </ligand>
</feature>
<dbReference type="InterPro" id="IPR030390">
    <property type="entry name" value="MeTrfase_TrmA_AS"/>
</dbReference>
<feature type="active site" evidence="7">
    <location>
        <position position="375"/>
    </location>
</feature>
<keyword evidence="1" id="KW-0408">Iron</keyword>
<dbReference type="GO" id="GO:0070475">
    <property type="term" value="P:rRNA base methylation"/>
    <property type="evidence" value="ECO:0007669"/>
    <property type="project" value="TreeGrafter"/>
</dbReference>
<dbReference type="GO" id="GO:0070041">
    <property type="term" value="F:rRNA (uridine-C5-)-methyltransferase activity"/>
    <property type="evidence" value="ECO:0007669"/>
    <property type="project" value="TreeGrafter"/>
</dbReference>
<feature type="binding site" evidence="6">
    <location>
        <position position="281"/>
    </location>
    <ligand>
        <name>S-adenosyl-L-methionine</name>
        <dbReference type="ChEBI" id="CHEBI:59789"/>
    </ligand>
</feature>
<evidence type="ECO:0000256" key="6">
    <source>
        <dbReference type="PROSITE-ProRule" id="PRU01024"/>
    </source>
</evidence>
<keyword evidence="1" id="KW-0479">Metal-binding</keyword>
<comment type="caution">
    <text evidence="8">The sequence shown here is derived from an EMBL/GenBank/DDBJ whole genome shotgun (WGS) entry which is preliminary data.</text>
</comment>
<comment type="similarity">
    <text evidence="6">Belongs to the class I-like SAM-binding methyltransferase superfamily. RNA M5U methyltransferase family.</text>
</comment>
<dbReference type="Pfam" id="PF05958">
    <property type="entry name" value="tRNA_U5-meth_tr"/>
    <property type="match status" value="1"/>
</dbReference>
<evidence type="ECO:0000313" key="9">
    <source>
        <dbReference type="Proteomes" id="UP001165667"/>
    </source>
</evidence>
<keyword evidence="1" id="KW-0004">4Fe-4S</keyword>
<dbReference type="PANTHER" id="PTHR11061">
    <property type="entry name" value="RNA M5U METHYLTRANSFERASE"/>
    <property type="match status" value="1"/>
</dbReference>
<evidence type="ECO:0000256" key="3">
    <source>
        <dbReference type="ARBA" id="ARBA00022679"/>
    </source>
</evidence>
<dbReference type="EMBL" id="JAMOIM010000013">
    <property type="protein sequence ID" value="MCW6510158.1"/>
    <property type="molecule type" value="Genomic_DNA"/>
</dbReference>
<organism evidence="8 9">
    <name type="scientific">Lichenifustis flavocetrariae</name>
    <dbReference type="NCBI Taxonomy" id="2949735"/>
    <lineage>
        <taxon>Bacteria</taxon>
        <taxon>Pseudomonadati</taxon>
        <taxon>Pseudomonadota</taxon>
        <taxon>Alphaproteobacteria</taxon>
        <taxon>Hyphomicrobiales</taxon>
        <taxon>Lichenihabitantaceae</taxon>
        <taxon>Lichenifustis</taxon>
    </lineage>
</organism>
<dbReference type="PROSITE" id="PS51687">
    <property type="entry name" value="SAM_MT_RNA_M5U"/>
    <property type="match status" value="1"/>
</dbReference>
<dbReference type="RefSeq" id="WP_282586526.1">
    <property type="nucleotide sequence ID" value="NZ_JAMOIM010000013.1"/>
</dbReference>
<keyword evidence="9" id="KW-1185">Reference proteome</keyword>
<keyword evidence="2 6" id="KW-0489">Methyltransferase</keyword>
<evidence type="ECO:0000256" key="1">
    <source>
        <dbReference type="ARBA" id="ARBA00022485"/>
    </source>
</evidence>
<dbReference type="SUPFAM" id="SSF50249">
    <property type="entry name" value="Nucleic acid-binding proteins"/>
    <property type="match status" value="1"/>
</dbReference>
<evidence type="ECO:0000256" key="2">
    <source>
        <dbReference type="ARBA" id="ARBA00022603"/>
    </source>
</evidence>
<keyword evidence="5" id="KW-0411">Iron-sulfur</keyword>
<proteinExistence type="inferred from homology"/>
<feature type="active site" description="Nucleophile" evidence="6">
    <location>
        <position position="375"/>
    </location>
</feature>
<keyword evidence="4 6" id="KW-0949">S-adenosyl-L-methionine</keyword>
<evidence type="ECO:0000256" key="5">
    <source>
        <dbReference type="ARBA" id="ARBA00023014"/>
    </source>
</evidence>
<dbReference type="InterPro" id="IPR012340">
    <property type="entry name" value="NA-bd_OB-fold"/>
</dbReference>
<sequence length="430" mass="45974">MRPQRLEITRLGQRGEGVAVGPDGLVYIPFALPGETVLVESDGEIAHVIERVVSRPDRMPPICAYFETCGGCAVQALPAEPYRAWKHGLVVDALRKAGLDVAVAPVVAAHGAGRRRATFHGRAEPSPNVLRAPKDARVGFMRARSHEVIDIASCPVLDPTLAPALLAARRLANRLLPLGKPLDLVATATATGLDIDMRGLGPLDADWSRILSDLTVTLDLARLSNHGDVVIERRSPILRFGKAELALPPGAFLQATELGEDTLAGLVREGIGTSRKVADLFCGLGTFALRLAEHATVRAYDLEGPSLAALSRAARMTPVLRPLATETRDLFRRPLRPDELAAFDAVVFDPPRAGALAQAEALAASTVPTVVAVSCNPVTFARDAAILVGGGYRIVGVTPVDQFLYSPHVELVGVFRRPKDRKASRRSLFG</sequence>
<dbReference type="InterPro" id="IPR010280">
    <property type="entry name" value="U5_MeTrfase_fam"/>
</dbReference>
<dbReference type="PROSITE" id="PS01230">
    <property type="entry name" value="TRMA_1"/>
    <property type="match status" value="1"/>
</dbReference>
<dbReference type="InterPro" id="IPR029063">
    <property type="entry name" value="SAM-dependent_MTases_sf"/>
</dbReference>
<dbReference type="Proteomes" id="UP001165667">
    <property type="component" value="Unassembled WGS sequence"/>
</dbReference>
<dbReference type="Gene3D" id="2.40.50.140">
    <property type="entry name" value="Nucleic acid-binding proteins"/>
    <property type="match status" value="1"/>
</dbReference>
<dbReference type="Gene3D" id="3.40.50.150">
    <property type="entry name" value="Vaccinia Virus protein VP39"/>
    <property type="match status" value="1"/>
</dbReference>
<evidence type="ECO:0000313" key="8">
    <source>
        <dbReference type="EMBL" id="MCW6510158.1"/>
    </source>
</evidence>
<dbReference type="Gene3D" id="2.40.50.1070">
    <property type="match status" value="1"/>
</dbReference>
<dbReference type="AlphaFoldDB" id="A0AA42CK28"/>
<dbReference type="SUPFAM" id="SSF53335">
    <property type="entry name" value="S-adenosyl-L-methionine-dependent methyltransferases"/>
    <property type="match status" value="1"/>
</dbReference>
<feature type="binding site" evidence="6">
    <location>
        <position position="254"/>
    </location>
    <ligand>
        <name>S-adenosyl-L-methionine</name>
        <dbReference type="ChEBI" id="CHEBI:59789"/>
    </ligand>
</feature>
<dbReference type="PANTHER" id="PTHR11061:SF49">
    <property type="entry name" value="23S RRNA (URACIL(1939)-C(5))-METHYLTRANSFERASE RLMD"/>
    <property type="match status" value="1"/>
</dbReference>